<evidence type="ECO:0000313" key="9">
    <source>
        <dbReference type="EMBL" id="MBJ8340970.1"/>
    </source>
</evidence>
<dbReference type="GO" id="GO:0005886">
    <property type="term" value="C:plasma membrane"/>
    <property type="evidence" value="ECO:0007669"/>
    <property type="project" value="UniProtKB-SubCell"/>
</dbReference>
<comment type="subcellular location">
    <subcellularLocation>
        <location evidence="1">Cell membrane</location>
        <topology evidence="1">Peripheral membrane protein</topology>
    </subcellularLocation>
</comment>
<dbReference type="GO" id="GO:0016887">
    <property type="term" value="F:ATP hydrolysis activity"/>
    <property type="evidence" value="ECO:0007669"/>
    <property type="project" value="InterPro"/>
</dbReference>
<dbReference type="SMART" id="SM00382">
    <property type="entry name" value="AAA"/>
    <property type="match status" value="1"/>
</dbReference>
<dbReference type="GO" id="GO:0006302">
    <property type="term" value="P:double-strand break repair"/>
    <property type="evidence" value="ECO:0007669"/>
    <property type="project" value="InterPro"/>
</dbReference>
<comment type="caution">
    <text evidence="9">The sequence shown here is derived from an EMBL/GenBank/DDBJ whole genome shotgun (WGS) entry which is preliminary data.</text>
</comment>
<dbReference type="InterPro" id="IPR038729">
    <property type="entry name" value="Rad50/SbcC_AAA"/>
</dbReference>
<name>A0A934NTN4_9NOCA</name>
<keyword evidence="2" id="KW-0813">Transport</keyword>
<proteinExistence type="predicted"/>
<dbReference type="GO" id="GO:0006826">
    <property type="term" value="P:iron ion transport"/>
    <property type="evidence" value="ECO:0007669"/>
    <property type="project" value="UniProtKB-KW"/>
</dbReference>
<evidence type="ECO:0000256" key="5">
    <source>
        <dbReference type="ARBA" id="ARBA00023004"/>
    </source>
</evidence>
<organism evidence="9 10">
    <name type="scientific">Antrihabitans stalagmiti</name>
    <dbReference type="NCBI Taxonomy" id="2799499"/>
    <lineage>
        <taxon>Bacteria</taxon>
        <taxon>Bacillati</taxon>
        <taxon>Actinomycetota</taxon>
        <taxon>Actinomycetes</taxon>
        <taxon>Mycobacteriales</taxon>
        <taxon>Nocardiaceae</taxon>
        <taxon>Antrihabitans</taxon>
    </lineage>
</organism>
<evidence type="ECO:0000256" key="2">
    <source>
        <dbReference type="ARBA" id="ARBA00022448"/>
    </source>
</evidence>
<dbReference type="InterPro" id="IPR027417">
    <property type="entry name" value="P-loop_NTPase"/>
</dbReference>
<dbReference type="PANTHER" id="PTHR42771">
    <property type="entry name" value="IRON(3+)-HYDROXAMATE IMPORT ATP-BINDING PROTEIN FHUC"/>
    <property type="match status" value="1"/>
</dbReference>
<dbReference type="SUPFAM" id="SSF52540">
    <property type="entry name" value="P-loop containing nucleoside triphosphate hydrolases"/>
    <property type="match status" value="1"/>
</dbReference>
<evidence type="ECO:0000313" key="10">
    <source>
        <dbReference type="Proteomes" id="UP000655868"/>
    </source>
</evidence>
<dbReference type="AlphaFoldDB" id="A0A934NTN4"/>
<sequence>MERDTRLPLARVELRPRTNFDPRAWYFDLPVIAALRDDGIEFDSPVTVIVGENGVGKSTLVEAIAGSWEGGLRAQDSMWSAGSGAGDTDLGNHLDCIGAQPRPHGGCFLRSESMHQLFADEDGRRVRKTDAVWSELSHGQSFLRYVAERPIGIGLWLLDEPEAALSFQSCLALLGVIGDLVAEGSQVIMATHSPVLAACPGAVIWELTDEGVEYPEWDDLDVVRNWRTFLDAPERYLRHL</sequence>
<keyword evidence="6" id="KW-0406">Ion transport</keyword>
<evidence type="ECO:0000256" key="4">
    <source>
        <dbReference type="ARBA" id="ARBA00022496"/>
    </source>
</evidence>
<dbReference type="InterPro" id="IPR003593">
    <property type="entry name" value="AAA+_ATPase"/>
</dbReference>
<feature type="domain" description="AAA+ ATPase" evidence="8">
    <location>
        <begin position="43"/>
        <end position="210"/>
    </location>
</feature>
<evidence type="ECO:0000256" key="1">
    <source>
        <dbReference type="ARBA" id="ARBA00004202"/>
    </source>
</evidence>
<evidence type="ECO:0000256" key="3">
    <source>
        <dbReference type="ARBA" id="ARBA00022475"/>
    </source>
</evidence>
<evidence type="ECO:0000256" key="7">
    <source>
        <dbReference type="ARBA" id="ARBA00023136"/>
    </source>
</evidence>
<dbReference type="Pfam" id="PF13476">
    <property type="entry name" value="AAA_23"/>
    <property type="match status" value="1"/>
</dbReference>
<dbReference type="EMBL" id="JAEMNV010000006">
    <property type="protein sequence ID" value="MBJ8340970.1"/>
    <property type="molecule type" value="Genomic_DNA"/>
</dbReference>
<dbReference type="Gene3D" id="3.40.50.300">
    <property type="entry name" value="P-loop containing nucleotide triphosphate hydrolases"/>
    <property type="match status" value="2"/>
</dbReference>
<keyword evidence="5" id="KW-0408">Iron</keyword>
<accession>A0A934NTN4</accession>
<keyword evidence="3" id="KW-1003">Cell membrane</keyword>
<dbReference type="InterPro" id="IPR051535">
    <property type="entry name" value="Siderophore_ABC-ATPase"/>
</dbReference>
<keyword evidence="10" id="KW-1185">Reference proteome</keyword>
<keyword evidence="7" id="KW-0472">Membrane</keyword>
<keyword evidence="4" id="KW-0410">Iron transport</keyword>
<dbReference type="Proteomes" id="UP000655868">
    <property type="component" value="Unassembled WGS sequence"/>
</dbReference>
<gene>
    <name evidence="9" type="ORF">JGU71_18960</name>
</gene>
<protein>
    <submittedName>
        <fullName evidence="9">AAA family ATPase</fullName>
    </submittedName>
</protein>
<evidence type="ECO:0000259" key="8">
    <source>
        <dbReference type="SMART" id="SM00382"/>
    </source>
</evidence>
<dbReference type="PANTHER" id="PTHR42771:SF2">
    <property type="entry name" value="IRON(3+)-HYDROXAMATE IMPORT ATP-BINDING PROTEIN FHUC"/>
    <property type="match status" value="1"/>
</dbReference>
<reference evidence="9" key="1">
    <citation type="submission" date="2020-12" db="EMBL/GenBank/DDBJ databases">
        <title>Antrihabitans popcorni sp. nov. and Antrihabitans auranticaus sp. nov., isolated from a larva cave.</title>
        <authorList>
            <person name="Lee S.D."/>
            <person name="Kim I.S."/>
        </authorList>
    </citation>
    <scope>NUCLEOTIDE SEQUENCE</scope>
    <source>
        <strain evidence="9">YC3-6</strain>
    </source>
</reference>
<evidence type="ECO:0000256" key="6">
    <source>
        <dbReference type="ARBA" id="ARBA00023065"/>
    </source>
</evidence>
<dbReference type="CDD" id="cd00267">
    <property type="entry name" value="ABC_ATPase"/>
    <property type="match status" value="1"/>
</dbReference>